<evidence type="ECO:0000313" key="1">
    <source>
        <dbReference type="EMBL" id="GBO05404.1"/>
    </source>
</evidence>
<dbReference type="OrthoDB" id="6434904at2759"/>
<evidence type="ECO:0000313" key="2">
    <source>
        <dbReference type="Proteomes" id="UP000499080"/>
    </source>
</evidence>
<organism evidence="1 2">
    <name type="scientific">Araneus ventricosus</name>
    <name type="common">Orbweaver spider</name>
    <name type="synonym">Epeira ventricosa</name>
    <dbReference type="NCBI Taxonomy" id="182803"/>
    <lineage>
        <taxon>Eukaryota</taxon>
        <taxon>Metazoa</taxon>
        <taxon>Ecdysozoa</taxon>
        <taxon>Arthropoda</taxon>
        <taxon>Chelicerata</taxon>
        <taxon>Arachnida</taxon>
        <taxon>Araneae</taxon>
        <taxon>Araneomorphae</taxon>
        <taxon>Entelegynae</taxon>
        <taxon>Araneoidea</taxon>
        <taxon>Araneidae</taxon>
        <taxon>Araneus</taxon>
    </lineage>
</organism>
<reference evidence="1 2" key="1">
    <citation type="journal article" date="2019" name="Sci. Rep.">
        <title>Orb-weaving spider Araneus ventricosus genome elucidates the spidroin gene catalogue.</title>
        <authorList>
            <person name="Kono N."/>
            <person name="Nakamura H."/>
            <person name="Ohtoshi R."/>
            <person name="Moran D.A.P."/>
            <person name="Shinohara A."/>
            <person name="Yoshida Y."/>
            <person name="Fujiwara M."/>
            <person name="Mori M."/>
            <person name="Tomita M."/>
            <person name="Arakawa K."/>
        </authorList>
    </citation>
    <scope>NUCLEOTIDE SEQUENCE [LARGE SCALE GENOMIC DNA]</scope>
</reference>
<dbReference type="AlphaFoldDB" id="A0A4Y2U0A1"/>
<dbReference type="EMBL" id="BGPR01032057">
    <property type="protein sequence ID" value="GBO05404.1"/>
    <property type="molecule type" value="Genomic_DNA"/>
</dbReference>
<proteinExistence type="predicted"/>
<protein>
    <recommendedName>
        <fullName evidence="3">C-type lectin domain-containing protein</fullName>
    </recommendedName>
</protein>
<keyword evidence="2" id="KW-1185">Reference proteome</keyword>
<sequence length="168" mass="18967">AWNNSEQAPQWEVDEPIHECVALNISSGHLVTQKCDTELEYVCQNFGFPVYPISKSLACPKEWLLFYQLPVGNLHCIKLFAGPANGPGVLNETSTCLELGSRVANLQDFQDLYFNMSQLNISGYGLIDPGSDCETTRIESVFGDNMKENHTCLDKIFICERNRRRICK</sequence>
<accession>A0A4Y2U0A1</accession>
<feature type="non-terminal residue" evidence="1">
    <location>
        <position position="1"/>
    </location>
</feature>
<gene>
    <name evidence="1" type="ORF">AVEN_264005_1</name>
</gene>
<comment type="caution">
    <text evidence="1">The sequence shown here is derived from an EMBL/GenBank/DDBJ whole genome shotgun (WGS) entry which is preliminary data.</text>
</comment>
<name>A0A4Y2U0A1_ARAVE</name>
<evidence type="ECO:0008006" key="3">
    <source>
        <dbReference type="Google" id="ProtNLM"/>
    </source>
</evidence>
<dbReference type="Proteomes" id="UP000499080">
    <property type="component" value="Unassembled WGS sequence"/>
</dbReference>